<protein>
    <submittedName>
        <fullName evidence="2">Quercetin dioxygenase-like cupin family protein</fullName>
    </submittedName>
</protein>
<dbReference type="EMBL" id="JADBEJ010000001">
    <property type="protein sequence ID" value="MBE1574322.1"/>
    <property type="molecule type" value="Genomic_DNA"/>
</dbReference>
<dbReference type="SUPFAM" id="SSF51182">
    <property type="entry name" value="RmlC-like cupins"/>
    <property type="match status" value="1"/>
</dbReference>
<organism evidence="2 3">
    <name type="scientific">Amycolatopsis roodepoortensis</name>
    <dbReference type="NCBI Taxonomy" id="700274"/>
    <lineage>
        <taxon>Bacteria</taxon>
        <taxon>Bacillati</taxon>
        <taxon>Actinomycetota</taxon>
        <taxon>Actinomycetes</taxon>
        <taxon>Pseudonocardiales</taxon>
        <taxon>Pseudonocardiaceae</taxon>
        <taxon>Amycolatopsis</taxon>
    </lineage>
</organism>
<dbReference type="InterPro" id="IPR053146">
    <property type="entry name" value="QDO-like"/>
</dbReference>
<reference evidence="2 3" key="1">
    <citation type="submission" date="2020-10" db="EMBL/GenBank/DDBJ databases">
        <title>Sequencing the genomes of 1000 actinobacteria strains.</title>
        <authorList>
            <person name="Klenk H.-P."/>
        </authorList>
    </citation>
    <scope>NUCLEOTIDE SEQUENCE [LARGE SCALE GENOMIC DNA]</scope>
    <source>
        <strain evidence="2 3">DSM 46661</strain>
    </source>
</reference>
<proteinExistence type="predicted"/>
<name>A0ABR9L117_9PSEU</name>
<evidence type="ECO:0000313" key="3">
    <source>
        <dbReference type="Proteomes" id="UP000656548"/>
    </source>
</evidence>
<dbReference type="PANTHER" id="PTHR36440:SF1">
    <property type="entry name" value="PUTATIVE (AFU_ORTHOLOGUE AFUA_8G07350)-RELATED"/>
    <property type="match status" value="1"/>
</dbReference>
<dbReference type="InterPro" id="IPR011051">
    <property type="entry name" value="RmlC_Cupin_sf"/>
</dbReference>
<dbReference type="Proteomes" id="UP000656548">
    <property type="component" value="Unassembled WGS sequence"/>
</dbReference>
<dbReference type="InterPro" id="IPR013096">
    <property type="entry name" value="Cupin_2"/>
</dbReference>
<dbReference type="InterPro" id="IPR014710">
    <property type="entry name" value="RmlC-like_jellyroll"/>
</dbReference>
<gene>
    <name evidence="2" type="ORF">H4W30_001351</name>
</gene>
<dbReference type="PANTHER" id="PTHR36440">
    <property type="entry name" value="PUTATIVE (AFU_ORTHOLOGUE AFUA_8G07350)-RELATED"/>
    <property type="match status" value="1"/>
</dbReference>
<dbReference type="Pfam" id="PF07883">
    <property type="entry name" value="Cupin_2"/>
    <property type="match status" value="1"/>
</dbReference>
<sequence length="172" mass="18784">MSQESQTIKTTRGQVVHTPAGEGQTLWVMGDTYTIKATEKDTNGALSLIEASVPPGEGPPPHWHAREDEAYYLLSGSLEVLGDDRTFMAHAGDFVFIPRGTRHRFKNVGLHTARLLFLFTPGGFEGYFTKIGHPAKPGELPPPLTEADVQRSADAAPEYGVQVTWDDSALHV</sequence>
<keyword evidence="3" id="KW-1185">Reference proteome</keyword>
<comment type="caution">
    <text evidence="2">The sequence shown here is derived from an EMBL/GenBank/DDBJ whole genome shotgun (WGS) entry which is preliminary data.</text>
</comment>
<accession>A0ABR9L117</accession>
<feature type="domain" description="Cupin type-2" evidence="1">
    <location>
        <begin position="52"/>
        <end position="118"/>
    </location>
</feature>
<evidence type="ECO:0000259" key="1">
    <source>
        <dbReference type="Pfam" id="PF07883"/>
    </source>
</evidence>
<dbReference type="Gene3D" id="2.60.120.10">
    <property type="entry name" value="Jelly Rolls"/>
    <property type="match status" value="1"/>
</dbReference>
<dbReference type="CDD" id="cd02215">
    <property type="entry name" value="cupin_QDO_N_C"/>
    <property type="match status" value="1"/>
</dbReference>
<dbReference type="RefSeq" id="WP_318780548.1">
    <property type="nucleotide sequence ID" value="NZ_JADBEJ010000001.1"/>
</dbReference>
<evidence type="ECO:0000313" key="2">
    <source>
        <dbReference type="EMBL" id="MBE1574322.1"/>
    </source>
</evidence>